<evidence type="ECO:0000313" key="2">
    <source>
        <dbReference type="EMBL" id="VDN95403.1"/>
    </source>
</evidence>
<dbReference type="GO" id="GO:0048812">
    <property type="term" value="P:neuron projection morphogenesis"/>
    <property type="evidence" value="ECO:0007669"/>
    <property type="project" value="TreeGrafter"/>
</dbReference>
<name>A0A0N4TZ25_BRUPA</name>
<evidence type="ECO:0000313" key="3">
    <source>
        <dbReference type="Proteomes" id="UP000278627"/>
    </source>
</evidence>
<dbReference type="Pfam" id="PF10480">
    <property type="entry name" value="ICAP-1_inte_bdg"/>
    <property type="match status" value="1"/>
</dbReference>
<reference evidence="2 3" key="2">
    <citation type="submission" date="2018-11" db="EMBL/GenBank/DDBJ databases">
        <authorList>
            <consortium name="Pathogen Informatics"/>
        </authorList>
    </citation>
    <scope>NUCLEOTIDE SEQUENCE [LARGE SCALE GENOMIC DNA]</scope>
</reference>
<evidence type="ECO:0000313" key="4">
    <source>
        <dbReference type="WBParaSite" id="BPAG_0001429001-mRNA-1"/>
    </source>
</evidence>
<sequence length="1371" mass="156989">MLVPEVTEFREFGIVSNLVTLRYQRSERYCVKKMAYKVDVTQMKIAEKLIILNDRAVGMLTRLYNIKKACGDPKSKPHFLSEKSLEGCIKHIVRKFPIVDARSSSQHAIRHLCGVYSSFWIELYSYSAKYKTLFHQVTLIKQEILKSLSLYYCTFADLLDLKDHILQLLTTMDAAQFKLDITTSYDLTAGYMNLVINLICMMVLLSRVDDRKAVLGLFNAAYELSNGQSEPTFPRLGQMIIEYDNPWKKLTEDLGPLNRLIHCSLNSLGTVYVRRNITADAWRNAQMLSLVASPQQILYAAQTDTIACEYLSLDVMDRWIICKCRISCHIFFVRVSPSRRIKLSVLVCHNTLLNDVVIANLWQRALQTGLAIRLFRDEILIVHQTIQSVFENVKSYNKKLQEVKDHYSVALQTSLTVHRDRRRFLRGTLRELCLLIKDQVGLLGPKILFVWMALSFSRDEVMWLLRHIDIWPVGGNKKTKHTDEIADKQLPELLYYILELRSLVQQHDGVIKRYYSQYVTGYDALILTDIVQSIENLGEKESILLSDFCADLPHISQDSTDLRSLRLDWFRFQAYVSMSRSSFSLNSDRRLAVTMNTTVFHLKMIDLIDEMLRETSDLSIYCFYTQQLETQLHQCLQLPSQSRYTVSFAHICSNFRSALHDLCPEEKAHIIDRSLKLCNLVLDELAKETASVAARLCEYEVRLTEQLSPNNCAKLIEEHDKQKSNKNSNTARSLVMPGEESFRCSRDALTLADKLQTALHELCSAVTSSKQVVVSDHVFAPREYLAQQLESQLTQSIQALISSSEHPMRPCQLLASINAHMIVLQNLDTIVLDHEVEIIFISVTIHAHFSVTLDVTRLFNNVLLQQTQYQDYHGNDTLTSIYTKWYLEVVLRRMSTGQILFSPHFAALIANPDYQQTFSPDQYTDNRELRALSLLLGPYGVKTMSEKLIWHVASQITELNKIVNDHRDALVLARSCFDKPEKMRELLLQLSGDIKDKKQISANGPMESVLQRVTIIGEILSFRSLLHAALHDVLKRRLPFLLSIVNDLHDTANEHNLLMFQMLSELCMAVGINTDVDIALVHAIRAQTKQTEPDEHYTLSCLLLVFIALSLPRLALTQNSQYSASLLASKNNLQCIALAVSTVANALFCLHGRNDVVERMKEFLALASNGLLRMSDDNSEVDMAKSRQFVYVVLDQHHNDCTRQLYYLGVLDRSLVADFGCSGRSSNEQRSSEERLIDIIESAQQWGKLPSDWSKCRLVSVDVTKHGLKLTDASDGMVLDRIALFHIVQCVSYENGFGHFCVVFLVQKPLSKSMQCYVFQTSAISDADDVCKQLGEITIRQYYTTHVRDRWRRRGHVAVRFYIILEVYSLF</sequence>
<dbReference type="STRING" id="6280.A0A0N4TZ25"/>
<comment type="similarity">
    <text evidence="1">Belongs to the HEM-1/HEM-2 family.</text>
</comment>
<reference evidence="4" key="1">
    <citation type="submission" date="2017-02" db="UniProtKB">
        <authorList>
            <consortium name="WormBaseParasite"/>
        </authorList>
    </citation>
    <scope>IDENTIFICATION</scope>
</reference>
<dbReference type="SUPFAM" id="SSF50729">
    <property type="entry name" value="PH domain-like"/>
    <property type="match status" value="1"/>
</dbReference>
<dbReference type="PANTHER" id="PTHR12093:SF10">
    <property type="entry name" value="MEMBRANE-ASSOCIATED PROTEIN HEM"/>
    <property type="match status" value="1"/>
</dbReference>
<dbReference type="PANTHER" id="PTHR12093">
    <property type="entry name" value="NCK-ASSOCIATED PROTEIN 1"/>
    <property type="match status" value="1"/>
</dbReference>
<dbReference type="InterPro" id="IPR019517">
    <property type="entry name" value="Integrin-bd_ICAP-1"/>
</dbReference>
<evidence type="ECO:0000256" key="1">
    <source>
        <dbReference type="ARBA" id="ARBA00037947"/>
    </source>
</evidence>
<organism evidence="4">
    <name type="scientific">Brugia pahangi</name>
    <name type="common">Filarial nematode worm</name>
    <dbReference type="NCBI Taxonomy" id="6280"/>
    <lineage>
        <taxon>Eukaryota</taxon>
        <taxon>Metazoa</taxon>
        <taxon>Ecdysozoa</taxon>
        <taxon>Nematoda</taxon>
        <taxon>Chromadorea</taxon>
        <taxon>Rhabditida</taxon>
        <taxon>Spirurina</taxon>
        <taxon>Spiruromorpha</taxon>
        <taxon>Filarioidea</taxon>
        <taxon>Onchocercidae</taxon>
        <taxon>Brugia</taxon>
    </lineage>
</organism>
<dbReference type="Proteomes" id="UP000278627">
    <property type="component" value="Unassembled WGS sequence"/>
</dbReference>
<accession>A0A0N4TZ25</accession>
<dbReference type="Gene3D" id="6.20.360.10">
    <property type="match status" value="1"/>
</dbReference>
<dbReference type="InterPro" id="IPR019137">
    <property type="entry name" value="Nck-associated_protein-1"/>
</dbReference>
<dbReference type="GO" id="GO:0031209">
    <property type="term" value="C:SCAR complex"/>
    <property type="evidence" value="ECO:0007669"/>
    <property type="project" value="TreeGrafter"/>
</dbReference>
<gene>
    <name evidence="2" type="ORF">BPAG_LOCUS14218</name>
</gene>
<keyword evidence="3" id="KW-1185">Reference proteome</keyword>
<dbReference type="Pfam" id="PF09735">
    <property type="entry name" value="Nckap1"/>
    <property type="match status" value="1"/>
</dbReference>
<dbReference type="GO" id="GO:0030031">
    <property type="term" value="P:cell projection assembly"/>
    <property type="evidence" value="ECO:0007669"/>
    <property type="project" value="TreeGrafter"/>
</dbReference>
<dbReference type="EMBL" id="UZAD01013561">
    <property type="protein sequence ID" value="VDN95403.1"/>
    <property type="molecule type" value="Genomic_DNA"/>
</dbReference>
<proteinExistence type="inferred from homology"/>
<dbReference type="GO" id="GO:0030866">
    <property type="term" value="P:cortical actin cytoskeleton organization"/>
    <property type="evidence" value="ECO:0007669"/>
    <property type="project" value="TreeGrafter"/>
</dbReference>
<dbReference type="CDD" id="cd00934">
    <property type="entry name" value="PTB"/>
    <property type="match status" value="1"/>
</dbReference>
<protein>
    <submittedName>
        <fullName evidence="4">DUF4477 domain-containing protein</fullName>
    </submittedName>
</protein>
<dbReference type="WBParaSite" id="BPAG_0001429001-mRNA-1">
    <property type="protein sequence ID" value="BPAG_0001429001-mRNA-1"/>
    <property type="gene ID" value="BPAG_0001429001"/>
</dbReference>
<dbReference type="GO" id="GO:0016477">
    <property type="term" value="P:cell migration"/>
    <property type="evidence" value="ECO:0007669"/>
    <property type="project" value="TreeGrafter"/>
</dbReference>